<dbReference type="AlphaFoldDB" id="A0A6P2SLL4"/>
<gene>
    <name evidence="1" type="ORF">BLA23254_07352</name>
</gene>
<evidence type="ECO:0000313" key="1">
    <source>
        <dbReference type="EMBL" id="VWC45922.1"/>
    </source>
</evidence>
<proteinExistence type="predicted"/>
<name>A0A6P2SLL4_BURL3</name>
<sequence length="54" mass="5768">MHQALPDQRRARALGLTHRAVSGIGVARFTSVPLPAIFATQRFPASPTATARAQ</sequence>
<dbReference type="Proteomes" id="UP000494218">
    <property type="component" value="Unassembled WGS sequence"/>
</dbReference>
<organism evidence="1 2">
    <name type="scientific">Burkholderia lata (strain ATCC 17760 / DSM 23089 / LMG 22485 / NCIMB 9086 / R18194 / 383)</name>
    <dbReference type="NCBI Taxonomy" id="482957"/>
    <lineage>
        <taxon>Bacteria</taxon>
        <taxon>Pseudomonadati</taxon>
        <taxon>Pseudomonadota</taxon>
        <taxon>Betaproteobacteria</taxon>
        <taxon>Burkholderiales</taxon>
        <taxon>Burkholderiaceae</taxon>
        <taxon>Burkholderia</taxon>
        <taxon>Burkholderia cepacia complex</taxon>
    </lineage>
</organism>
<dbReference type="RefSeq" id="WP_175035336.1">
    <property type="nucleotide sequence ID" value="NZ_CABVPW010000056.1"/>
</dbReference>
<accession>A0A6P2SLL4</accession>
<protein>
    <submittedName>
        <fullName evidence="1">Uncharacterized protein</fullName>
    </submittedName>
</protein>
<reference evidence="1 2" key="1">
    <citation type="submission" date="2019-09" db="EMBL/GenBank/DDBJ databases">
        <authorList>
            <person name="Depoorter E."/>
        </authorList>
    </citation>
    <scope>NUCLEOTIDE SEQUENCE [LARGE SCALE GENOMIC DNA]</scope>
    <source>
        <strain evidence="1">LMG 23254</strain>
    </source>
</reference>
<dbReference type="EMBL" id="CABVPW010000056">
    <property type="protein sequence ID" value="VWC45922.1"/>
    <property type="molecule type" value="Genomic_DNA"/>
</dbReference>
<evidence type="ECO:0000313" key="2">
    <source>
        <dbReference type="Proteomes" id="UP000494218"/>
    </source>
</evidence>